<organism evidence="4">
    <name type="scientific">Rosellinia necatrix</name>
    <name type="common">White root-rot fungus</name>
    <dbReference type="NCBI Taxonomy" id="77044"/>
    <lineage>
        <taxon>Eukaryota</taxon>
        <taxon>Fungi</taxon>
        <taxon>Dikarya</taxon>
        <taxon>Ascomycota</taxon>
        <taxon>Pezizomycotina</taxon>
        <taxon>Sordariomycetes</taxon>
        <taxon>Xylariomycetidae</taxon>
        <taxon>Xylariales</taxon>
        <taxon>Xylariaceae</taxon>
        <taxon>Rosellinia</taxon>
    </lineage>
</organism>
<evidence type="ECO:0000256" key="2">
    <source>
        <dbReference type="SAM" id="SignalP"/>
    </source>
</evidence>
<dbReference type="InterPro" id="IPR023631">
    <property type="entry name" value="Amidase_dom"/>
</dbReference>
<dbReference type="InterPro" id="IPR036928">
    <property type="entry name" value="AS_sf"/>
</dbReference>
<protein>
    <submittedName>
        <fullName evidence="4">Putative glutamyl-tRNA amidotransferase subunit A</fullName>
    </submittedName>
</protein>
<dbReference type="PANTHER" id="PTHR42678">
    <property type="entry name" value="AMIDASE"/>
    <property type="match status" value="1"/>
</dbReference>
<dbReference type="Proteomes" id="UP000054516">
    <property type="component" value="Unassembled WGS sequence"/>
</dbReference>
<dbReference type="STRING" id="77044.A0A1W2TT29"/>
<dbReference type="Pfam" id="PF01425">
    <property type="entry name" value="Amidase"/>
    <property type="match status" value="1"/>
</dbReference>
<gene>
    <name evidence="4" type="ORF">SAMD00023353_12800060</name>
</gene>
<evidence type="ECO:0000313" key="4">
    <source>
        <dbReference type="EMBL" id="GAP91701.2"/>
    </source>
</evidence>
<dbReference type="OrthoDB" id="566138at2759"/>
<name>A0A1W2TT29_ROSNE</name>
<feature type="chain" id="PRO_5013117179" evidence="2">
    <location>
        <begin position="19"/>
        <end position="496"/>
    </location>
</feature>
<evidence type="ECO:0000313" key="5">
    <source>
        <dbReference type="Proteomes" id="UP000054516"/>
    </source>
</evidence>
<evidence type="ECO:0000259" key="3">
    <source>
        <dbReference type="Pfam" id="PF01425"/>
    </source>
</evidence>
<evidence type="ECO:0000256" key="1">
    <source>
        <dbReference type="SAM" id="MobiDB-lite"/>
    </source>
</evidence>
<dbReference type="EMBL" id="DF977573">
    <property type="protein sequence ID" value="GAP91701.2"/>
    <property type="molecule type" value="Genomic_DNA"/>
</dbReference>
<proteinExistence type="predicted"/>
<feature type="domain" description="Amidase" evidence="3">
    <location>
        <begin position="48"/>
        <end position="336"/>
    </location>
</feature>
<reference evidence="4" key="1">
    <citation type="submission" date="2016-03" db="EMBL/GenBank/DDBJ databases">
        <title>Draft genome sequence of Rosellinia necatrix.</title>
        <authorList>
            <person name="Kanematsu S."/>
        </authorList>
    </citation>
    <scope>NUCLEOTIDE SEQUENCE [LARGE SCALE GENOMIC DNA]</scope>
    <source>
        <strain evidence="4">W97</strain>
    </source>
</reference>
<dbReference type="AlphaFoldDB" id="A0A1W2TT29"/>
<feature type="signal peptide" evidence="2">
    <location>
        <begin position="1"/>
        <end position="18"/>
    </location>
</feature>
<sequence>MLSSALVALGLWWRIIDALPTAKTPSLLDSSIAELGALLDSGSFNSYDLVELYIQRVDEVNDELNAVIEINPDALSIAQGLDRERVDGKSRGPLHGIPILVKDNFATVDAMLTGSGSVCLARALPTKEATVVAKLREAGAIILGKLNLSEFAGVRNATPGWSPRGGQTFGAYVKHQTACGSSSGSGVAAAVGLAAGTLGTETSGSITCPAMYNNVVGVKPTVGLTSRFGVVPITARQDTTGPITQNVEDAAILLEAIASKDQNDNYTSAQPWDSPPRFSTGLSPSGLKGARIGVVWTDDLPVSANQINIEQVKPVFDRAIANMEAAGAEVIDVTLDTKGKSFLELLQTLGSNVQIFMSADFNEGIKRYLDNVKQTEGVALHNVSDISQCLKTEPRELASTFDLADWEYLTQLNVTADSFEAWNAYVEVLTLTRGLILDPIGEHGLDALVMLPDLALVVGATPGFPIVTIPSKPNIPISYTVSDTAFPSLIRYTKAY</sequence>
<accession>A0A1W2TT29</accession>
<keyword evidence="4" id="KW-0808">Transferase</keyword>
<keyword evidence="5" id="KW-1185">Reference proteome</keyword>
<keyword evidence="2" id="KW-0732">Signal</keyword>
<dbReference type="Gene3D" id="3.90.1300.10">
    <property type="entry name" value="Amidase signature (AS) domain"/>
    <property type="match status" value="1"/>
</dbReference>
<feature type="region of interest" description="Disordered" evidence="1">
    <location>
        <begin position="264"/>
        <end position="283"/>
    </location>
</feature>
<dbReference type="OMA" id="LETWDAY"/>
<dbReference type="PANTHER" id="PTHR42678:SF34">
    <property type="entry name" value="OS04G0183300 PROTEIN"/>
    <property type="match status" value="1"/>
</dbReference>
<dbReference type="GO" id="GO:0016740">
    <property type="term" value="F:transferase activity"/>
    <property type="evidence" value="ECO:0007669"/>
    <property type="project" value="UniProtKB-KW"/>
</dbReference>
<dbReference type="SUPFAM" id="SSF75304">
    <property type="entry name" value="Amidase signature (AS) enzymes"/>
    <property type="match status" value="1"/>
</dbReference>